<dbReference type="InterPro" id="IPR037151">
    <property type="entry name" value="AlkB-like_sf"/>
</dbReference>
<reference evidence="2" key="1">
    <citation type="submission" date="2019-04" db="EMBL/GenBank/DDBJ databases">
        <authorList>
            <consortium name="Science for Life Laboratories"/>
        </authorList>
    </citation>
    <scope>NUCLEOTIDE SEQUENCE</scope>
    <source>
        <strain evidence="2">MBLW1</strain>
    </source>
</reference>
<dbReference type="Proteomes" id="UP000464378">
    <property type="component" value="Chromosome"/>
</dbReference>
<dbReference type="EMBL" id="LR586016">
    <property type="protein sequence ID" value="VIP00802.1"/>
    <property type="molecule type" value="Genomic_DNA"/>
</dbReference>
<dbReference type="InterPro" id="IPR032857">
    <property type="entry name" value="ALKBH4"/>
</dbReference>
<dbReference type="PROSITE" id="PS51471">
    <property type="entry name" value="FE2OG_OXY"/>
    <property type="match status" value="1"/>
</dbReference>
<dbReference type="InterPro" id="IPR027450">
    <property type="entry name" value="AlkB-like"/>
</dbReference>
<dbReference type="AlphaFoldDB" id="A0A6C2YII4"/>
<evidence type="ECO:0000259" key="1">
    <source>
        <dbReference type="PROSITE" id="PS51471"/>
    </source>
</evidence>
<name>A0A6C2YII4_9BACT</name>
<accession>A0A6C2YII4</accession>
<dbReference type="Pfam" id="PF13532">
    <property type="entry name" value="2OG-FeII_Oxy_2"/>
    <property type="match status" value="1"/>
</dbReference>
<dbReference type="PANTHER" id="PTHR12463">
    <property type="entry name" value="OXYGENASE-RELATED"/>
    <property type="match status" value="1"/>
</dbReference>
<keyword evidence="3" id="KW-1185">Reference proteome</keyword>
<dbReference type="Gene3D" id="2.60.120.590">
    <property type="entry name" value="Alpha-ketoglutarate-dependent dioxygenase AlkB-like"/>
    <property type="match status" value="1"/>
</dbReference>
<dbReference type="GO" id="GO:0070988">
    <property type="term" value="P:demethylation"/>
    <property type="evidence" value="ECO:0007669"/>
    <property type="project" value="InterPro"/>
</dbReference>
<evidence type="ECO:0000313" key="3">
    <source>
        <dbReference type="Proteomes" id="UP000464378"/>
    </source>
</evidence>
<dbReference type="PANTHER" id="PTHR12463:SF1">
    <property type="entry name" value="2-OXOGLUTARATE AND FE-DEPENDENT OXYGENASE FAMILY PROTEIN"/>
    <property type="match status" value="1"/>
</dbReference>
<organism evidence="2">
    <name type="scientific">Tuwongella immobilis</name>
    <dbReference type="NCBI Taxonomy" id="692036"/>
    <lineage>
        <taxon>Bacteria</taxon>
        <taxon>Pseudomonadati</taxon>
        <taxon>Planctomycetota</taxon>
        <taxon>Planctomycetia</taxon>
        <taxon>Gemmatales</taxon>
        <taxon>Gemmataceae</taxon>
        <taxon>Tuwongella</taxon>
    </lineage>
</organism>
<dbReference type="RefSeq" id="WP_162655977.1">
    <property type="nucleotide sequence ID" value="NZ_LR593887.1"/>
</dbReference>
<dbReference type="InterPro" id="IPR005123">
    <property type="entry name" value="Oxoglu/Fe-dep_dioxygenase_dom"/>
</dbReference>
<evidence type="ECO:0000313" key="2">
    <source>
        <dbReference type="EMBL" id="VIP00802.1"/>
    </source>
</evidence>
<dbReference type="InParanoid" id="A0A6C2YII4"/>
<dbReference type="SUPFAM" id="SSF51197">
    <property type="entry name" value="Clavaminate synthase-like"/>
    <property type="match status" value="1"/>
</dbReference>
<sequence>MATDPNEPLEGMTYFRDFVNESDEITLLNTIDRQPWCADMRRRVQHYGYRYEYKSRATRPDAYLGPLPTWLEEWTRLLLQGKHFPVAPDQAIVNEYSPGQGIAPHVDCVSCFSDTVASLSLGSSCVMSFKNIVTSQERPWFIERRSLLVLTGKARFDWKHAIAPRRSDLVNGQRVLRGRRVSLTFRKMI</sequence>
<proteinExistence type="predicted"/>
<dbReference type="GO" id="GO:0032451">
    <property type="term" value="F:demethylase activity"/>
    <property type="evidence" value="ECO:0007669"/>
    <property type="project" value="TreeGrafter"/>
</dbReference>
<dbReference type="GO" id="GO:0016491">
    <property type="term" value="F:oxidoreductase activity"/>
    <property type="evidence" value="ECO:0007669"/>
    <property type="project" value="TreeGrafter"/>
</dbReference>
<gene>
    <name evidence="2" type="ORF">GMBLW1_31580</name>
</gene>
<dbReference type="EMBL" id="LR593887">
    <property type="protein sequence ID" value="VTR97022.1"/>
    <property type="molecule type" value="Genomic_DNA"/>
</dbReference>
<dbReference type="KEGG" id="tim:GMBLW1_31580"/>
<feature type="domain" description="Fe2OG dioxygenase" evidence="1">
    <location>
        <begin position="87"/>
        <end position="189"/>
    </location>
</feature>
<protein>
    <recommendedName>
        <fullName evidence="1">Fe2OG dioxygenase domain-containing protein</fullName>
    </recommendedName>
</protein>